<dbReference type="PANTHER" id="PTHR47027:SF8">
    <property type="entry name" value="RIBONUCLEASE H"/>
    <property type="match status" value="1"/>
</dbReference>
<name>A0A6G0XFH0_APHCR</name>
<feature type="domain" description="Reverse transcriptase" evidence="1">
    <location>
        <begin position="1"/>
        <end position="205"/>
    </location>
</feature>
<dbReference type="EMBL" id="VUJU01007884">
    <property type="protein sequence ID" value="KAF0738969.1"/>
    <property type="molecule type" value="Genomic_DNA"/>
</dbReference>
<keyword evidence="2" id="KW-0695">RNA-directed DNA polymerase</keyword>
<keyword evidence="2" id="KW-0548">Nucleotidyltransferase</keyword>
<feature type="non-terminal residue" evidence="2">
    <location>
        <position position="1"/>
    </location>
</feature>
<sequence length="386" mass="45516">KNKGTREAILGLRVILEKQIERQKITYMAFIDLEKAFDSINWTSLFKILEETKIDFKDRCILYKIYEEQETTININTTTVTARIQKGVRQGCPLSPALFNVFIEKAIIVIKHWLEQKEVEVKIGGVLIAMLRFADDIVVFATSEKDLQAPLNVMNFTFKEYSLEINSAKTKTLVCYKKNVSSINITLENKEIIQVDHFKYLGSIITDNGKSFKEIRSRIGQAKNTFLKKRKILTSKNMNIATKKRLIKTYVWSVALYGSKTWTINKKEKDMLEALEMWCWRKMQRISWTDRRSNEDILRTIDEKRTLIDIIKRRRWQMIGHTLRHGDELHSIIIEGMIEGTRSRGRPRMRYISQIMQDAGVTSYREFKNMANDREKWRSHLLRNIY</sequence>
<evidence type="ECO:0000313" key="3">
    <source>
        <dbReference type="Proteomes" id="UP000478052"/>
    </source>
</evidence>
<reference evidence="2 3" key="1">
    <citation type="submission" date="2019-08" db="EMBL/GenBank/DDBJ databases">
        <title>Whole genome of Aphis craccivora.</title>
        <authorList>
            <person name="Voronova N.V."/>
            <person name="Shulinski R.S."/>
            <person name="Bandarenka Y.V."/>
            <person name="Zhorov D.G."/>
            <person name="Warner D."/>
        </authorList>
    </citation>
    <scope>NUCLEOTIDE SEQUENCE [LARGE SCALE GENOMIC DNA]</scope>
    <source>
        <strain evidence="2">180601</strain>
        <tissue evidence="2">Whole Body</tissue>
    </source>
</reference>
<evidence type="ECO:0000259" key="1">
    <source>
        <dbReference type="PROSITE" id="PS50878"/>
    </source>
</evidence>
<gene>
    <name evidence="2" type="ORF">FWK35_00024543</name>
</gene>
<comment type="caution">
    <text evidence="2">The sequence shown here is derived from an EMBL/GenBank/DDBJ whole genome shotgun (WGS) entry which is preliminary data.</text>
</comment>
<dbReference type="Proteomes" id="UP000478052">
    <property type="component" value="Unassembled WGS sequence"/>
</dbReference>
<dbReference type="AlphaFoldDB" id="A0A6G0XFH0"/>
<proteinExistence type="predicted"/>
<accession>A0A6G0XFH0</accession>
<dbReference type="InterPro" id="IPR043502">
    <property type="entry name" value="DNA/RNA_pol_sf"/>
</dbReference>
<dbReference type="CDD" id="cd01650">
    <property type="entry name" value="RT_nLTR_like"/>
    <property type="match status" value="1"/>
</dbReference>
<keyword evidence="3" id="KW-1185">Reference proteome</keyword>
<dbReference type="PROSITE" id="PS50878">
    <property type="entry name" value="RT_POL"/>
    <property type="match status" value="1"/>
</dbReference>
<dbReference type="Pfam" id="PF00078">
    <property type="entry name" value="RVT_1"/>
    <property type="match status" value="1"/>
</dbReference>
<organism evidence="2 3">
    <name type="scientific">Aphis craccivora</name>
    <name type="common">Cowpea aphid</name>
    <dbReference type="NCBI Taxonomy" id="307492"/>
    <lineage>
        <taxon>Eukaryota</taxon>
        <taxon>Metazoa</taxon>
        <taxon>Ecdysozoa</taxon>
        <taxon>Arthropoda</taxon>
        <taxon>Hexapoda</taxon>
        <taxon>Insecta</taxon>
        <taxon>Pterygota</taxon>
        <taxon>Neoptera</taxon>
        <taxon>Paraneoptera</taxon>
        <taxon>Hemiptera</taxon>
        <taxon>Sternorrhyncha</taxon>
        <taxon>Aphidomorpha</taxon>
        <taxon>Aphidoidea</taxon>
        <taxon>Aphididae</taxon>
        <taxon>Aphidini</taxon>
        <taxon>Aphis</taxon>
        <taxon>Aphis</taxon>
    </lineage>
</organism>
<evidence type="ECO:0000313" key="2">
    <source>
        <dbReference type="EMBL" id="KAF0738969.1"/>
    </source>
</evidence>
<dbReference type="PANTHER" id="PTHR47027">
    <property type="entry name" value="REVERSE TRANSCRIPTASE DOMAIN-CONTAINING PROTEIN"/>
    <property type="match status" value="1"/>
</dbReference>
<keyword evidence="2" id="KW-0808">Transferase</keyword>
<dbReference type="GO" id="GO:0003964">
    <property type="term" value="F:RNA-directed DNA polymerase activity"/>
    <property type="evidence" value="ECO:0007669"/>
    <property type="project" value="UniProtKB-KW"/>
</dbReference>
<protein>
    <submittedName>
        <fullName evidence="2">Reverse transcriptase domain-containing protein</fullName>
    </submittedName>
</protein>
<dbReference type="InterPro" id="IPR000477">
    <property type="entry name" value="RT_dom"/>
</dbReference>
<dbReference type="SUPFAM" id="SSF56672">
    <property type="entry name" value="DNA/RNA polymerases"/>
    <property type="match status" value="1"/>
</dbReference>
<dbReference type="OrthoDB" id="10033659at2759"/>